<gene>
    <name evidence="10" type="ORF">CVLEPA_LOCUS27423</name>
</gene>
<dbReference type="Proteomes" id="UP001642483">
    <property type="component" value="Unassembled WGS sequence"/>
</dbReference>
<dbReference type="Pfam" id="PF13927">
    <property type="entry name" value="Ig_3"/>
    <property type="match status" value="1"/>
</dbReference>
<dbReference type="EMBL" id="CAWYQH010000141">
    <property type="protein sequence ID" value="CAK8694163.1"/>
    <property type="molecule type" value="Genomic_DNA"/>
</dbReference>
<proteinExistence type="predicted"/>
<feature type="region of interest" description="Disordered" evidence="6">
    <location>
        <begin position="563"/>
        <end position="666"/>
    </location>
</feature>
<comment type="subcellular location">
    <subcellularLocation>
        <location evidence="1">Membrane</location>
        <topology evidence="1">Single-pass type I membrane protein</topology>
    </subcellularLocation>
</comment>
<feature type="domain" description="Ig-like" evidence="9">
    <location>
        <begin position="127"/>
        <end position="212"/>
    </location>
</feature>
<dbReference type="PROSITE" id="PS50835">
    <property type="entry name" value="IG_LIKE"/>
    <property type="match status" value="5"/>
</dbReference>
<evidence type="ECO:0000256" key="3">
    <source>
        <dbReference type="ARBA" id="ARBA00023157"/>
    </source>
</evidence>
<dbReference type="PANTHER" id="PTHR11640:SF31">
    <property type="entry name" value="IRREGULAR CHIASM C-ROUGHEST PROTEIN-RELATED"/>
    <property type="match status" value="1"/>
</dbReference>
<feature type="domain" description="Ig-like" evidence="9">
    <location>
        <begin position="237"/>
        <end position="316"/>
    </location>
</feature>
<dbReference type="InterPro" id="IPR036179">
    <property type="entry name" value="Ig-like_dom_sf"/>
</dbReference>
<feature type="signal peptide" evidence="8">
    <location>
        <begin position="1"/>
        <end position="21"/>
    </location>
</feature>
<keyword evidence="2 7" id="KW-0472">Membrane</keyword>
<dbReference type="SMART" id="SM00409">
    <property type="entry name" value="IG"/>
    <property type="match status" value="3"/>
</dbReference>
<evidence type="ECO:0000256" key="1">
    <source>
        <dbReference type="ARBA" id="ARBA00004479"/>
    </source>
</evidence>
<feature type="chain" id="PRO_5047003601" description="Ig-like domain-containing protein" evidence="8">
    <location>
        <begin position="22"/>
        <end position="875"/>
    </location>
</feature>
<evidence type="ECO:0000256" key="2">
    <source>
        <dbReference type="ARBA" id="ARBA00023136"/>
    </source>
</evidence>
<comment type="caution">
    <text evidence="10">The sequence shown here is derived from an EMBL/GenBank/DDBJ whole genome shotgun (WGS) entry which is preliminary data.</text>
</comment>
<feature type="domain" description="Ig-like" evidence="9">
    <location>
        <begin position="408"/>
        <end position="518"/>
    </location>
</feature>
<sequence>MKDALLITLICSCCFVLTSWAQKPSIIEDPQDVTVRQGDDVTLRCVVKNLPYDDLTPVQWTRGGFALGYDRNLSNWERYSMVGDVSIGEYNLHIINVDANEDEQIYECQVTQHNLRSKKAKLTVQVPPVGPLVDNFDSETEKVNVVTGKMNEITCKALNGKPAARLVWYRDGLVIVDDVTTVVSEPKGMLYNTSTTLRITPGPDDVDVTYACVMLSEALEDDEFGRIMLKLNMIEPPKVEVSLPAVIKEGDYVNAECRAVADPPVLSYRWFVNGEVQPDEHGSTFGIGVAERSLHRSLIGCEARNDGGLSKRDEIVMEILYAPVFVNGSDDVISEIGDDVTLRCEWDSNPQAAVYWVRERDDVILSRDTTLVLNNVTQDDSGSYVCHANAGNVGKDKATMKLVVRGPPQFGNALTQYTVIGDDVSIICSLNSDPGIERVTWSWTHRDTPMTIVNNETKTAMDDVTSDDESSAKYRGLFTRGESSARLEVVGVDLDDLHSYQCAVSNTYGGNSLDIVLNEGTGKKDNVLMLGAIIGGAVAGLILVVVILVALCCVRSRRRQKSTKFAKKGHGSNSRIDQDERVPINQTNIDALDPEYNPRASVSSHSVAPASSVSGSDDATPTPTSGHDDGYHTEEANSWNRDRRKLSIGSASPTKTSSLGASYPGYASSLPPPMEIMEMDHSQFPNSSQYIPAAAYSAMGSRPMSPSNRHAYDQDPYDPTTLSHPVSTIRSVSALGDRLSPPPVRYVQRNYSDVGALATSNYSAVPTPAEYYATNPRPYTPMQYGPQVYPGGNRTTPIPASISGGPMFYQHPMGSSQSSLDKFERGSALSASVAANRAMDYSDNAPRMTNLSRMSQSSKQSDALRAIPARMATHV</sequence>
<protein>
    <recommendedName>
        <fullName evidence="9">Ig-like domain-containing protein</fullName>
    </recommendedName>
</protein>
<keyword evidence="8" id="KW-0732">Signal</keyword>
<dbReference type="InterPro" id="IPR003598">
    <property type="entry name" value="Ig_sub2"/>
</dbReference>
<evidence type="ECO:0000256" key="4">
    <source>
        <dbReference type="ARBA" id="ARBA00023180"/>
    </source>
</evidence>
<feature type="compositionally biased region" description="Polar residues" evidence="6">
    <location>
        <begin position="649"/>
        <end position="660"/>
    </location>
</feature>
<name>A0ABP0GQZ9_CLALP</name>
<dbReference type="InterPro" id="IPR013783">
    <property type="entry name" value="Ig-like_fold"/>
</dbReference>
<feature type="domain" description="Ig-like" evidence="9">
    <location>
        <begin position="24"/>
        <end position="123"/>
    </location>
</feature>
<dbReference type="Gene3D" id="2.60.40.10">
    <property type="entry name" value="Immunoglobulins"/>
    <property type="match status" value="4"/>
</dbReference>
<evidence type="ECO:0000256" key="7">
    <source>
        <dbReference type="SAM" id="Phobius"/>
    </source>
</evidence>
<feature type="compositionally biased region" description="Basic and acidic residues" evidence="6">
    <location>
        <begin position="626"/>
        <end position="635"/>
    </location>
</feature>
<evidence type="ECO:0000256" key="8">
    <source>
        <dbReference type="SAM" id="SignalP"/>
    </source>
</evidence>
<keyword evidence="4" id="KW-0325">Glycoprotein</keyword>
<dbReference type="InterPro" id="IPR003599">
    <property type="entry name" value="Ig_sub"/>
</dbReference>
<evidence type="ECO:0000313" key="10">
    <source>
        <dbReference type="EMBL" id="CAK8694163.1"/>
    </source>
</evidence>
<dbReference type="PANTHER" id="PTHR11640">
    <property type="entry name" value="NEPHRIN"/>
    <property type="match status" value="1"/>
</dbReference>
<reference evidence="10 11" key="1">
    <citation type="submission" date="2024-02" db="EMBL/GenBank/DDBJ databases">
        <authorList>
            <person name="Daric V."/>
            <person name="Darras S."/>
        </authorList>
    </citation>
    <scope>NUCLEOTIDE SEQUENCE [LARGE SCALE GENOMIC DNA]</scope>
</reference>
<keyword evidence="11" id="KW-1185">Reference proteome</keyword>
<dbReference type="SMART" id="SM00408">
    <property type="entry name" value="IGc2"/>
    <property type="match status" value="3"/>
</dbReference>
<keyword evidence="7" id="KW-0812">Transmembrane</keyword>
<keyword evidence="7" id="KW-1133">Transmembrane helix</keyword>
<keyword evidence="3" id="KW-1015">Disulfide bond</keyword>
<dbReference type="Pfam" id="PF08205">
    <property type="entry name" value="C2-set_2"/>
    <property type="match status" value="1"/>
</dbReference>
<evidence type="ECO:0000259" key="9">
    <source>
        <dbReference type="PROSITE" id="PS50835"/>
    </source>
</evidence>
<dbReference type="InterPro" id="IPR007110">
    <property type="entry name" value="Ig-like_dom"/>
</dbReference>
<feature type="compositionally biased region" description="Low complexity" evidence="6">
    <location>
        <begin position="600"/>
        <end position="616"/>
    </location>
</feature>
<feature type="transmembrane region" description="Helical" evidence="7">
    <location>
        <begin position="527"/>
        <end position="554"/>
    </location>
</feature>
<keyword evidence="5" id="KW-0393">Immunoglobulin domain</keyword>
<evidence type="ECO:0000256" key="5">
    <source>
        <dbReference type="ARBA" id="ARBA00023319"/>
    </source>
</evidence>
<dbReference type="SUPFAM" id="SSF48726">
    <property type="entry name" value="Immunoglobulin"/>
    <property type="match status" value="5"/>
</dbReference>
<accession>A0ABP0GQZ9</accession>
<organism evidence="10 11">
    <name type="scientific">Clavelina lepadiformis</name>
    <name type="common">Light-bulb sea squirt</name>
    <name type="synonym">Ascidia lepadiformis</name>
    <dbReference type="NCBI Taxonomy" id="159417"/>
    <lineage>
        <taxon>Eukaryota</taxon>
        <taxon>Metazoa</taxon>
        <taxon>Chordata</taxon>
        <taxon>Tunicata</taxon>
        <taxon>Ascidiacea</taxon>
        <taxon>Aplousobranchia</taxon>
        <taxon>Clavelinidae</taxon>
        <taxon>Clavelina</taxon>
    </lineage>
</organism>
<feature type="domain" description="Ig-like" evidence="9">
    <location>
        <begin position="323"/>
        <end position="403"/>
    </location>
</feature>
<dbReference type="InterPro" id="IPR013162">
    <property type="entry name" value="CD80_C2-set"/>
</dbReference>
<dbReference type="Pfam" id="PF13895">
    <property type="entry name" value="Ig_2"/>
    <property type="match status" value="1"/>
</dbReference>
<dbReference type="InterPro" id="IPR051275">
    <property type="entry name" value="Cell_adhesion_signaling"/>
</dbReference>
<evidence type="ECO:0000313" key="11">
    <source>
        <dbReference type="Proteomes" id="UP001642483"/>
    </source>
</evidence>
<evidence type="ECO:0000256" key="6">
    <source>
        <dbReference type="SAM" id="MobiDB-lite"/>
    </source>
</evidence>